<evidence type="ECO:0000256" key="6">
    <source>
        <dbReference type="ARBA" id="ARBA00022605"/>
    </source>
</evidence>
<evidence type="ECO:0000256" key="1">
    <source>
        <dbReference type="ARBA" id="ARBA00000901"/>
    </source>
</evidence>
<dbReference type="SUPFAM" id="SSF51366">
    <property type="entry name" value="Ribulose-phoshate binding barrel"/>
    <property type="match status" value="1"/>
</dbReference>
<evidence type="ECO:0000256" key="8">
    <source>
        <dbReference type="ARBA" id="ARBA00023235"/>
    </source>
</evidence>
<keyword evidence="5 9" id="KW-0963">Cytoplasm</keyword>
<keyword evidence="8 9" id="KW-0413">Isomerase</keyword>
<evidence type="ECO:0000256" key="2">
    <source>
        <dbReference type="ARBA" id="ARBA00004496"/>
    </source>
</evidence>
<dbReference type="PANTHER" id="PTHR43090:SF2">
    <property type="entry name" value="1-(5-PHOSPHORIBOSYL)-5-[(5-PHOSPHORIBOSYLAMINO)METHYLIDENEAMINO] IMIDAZOLE-4-CARBOXAMIDE ISOMERASE"/>
    <property type="match status" value="1"/>
</dbReference>
<dbReference type="Proteomes" id="UP001356308">
    <property type="component" value="Unassembled WGS sequence"/>
</dbReference>
<evidence type="ECO:0000256" key="9">
    <source>
        <dbReference type="HAMAP-Rule" id="MF_01014"/>
    </source>
</evidence>
<protein>
    <recommendedName>
        <fullName evidence="9">1-(5-phosphoribosyl)-5-[(5-phosphoribosylamino)methylideneamino] imidazole-4-carboxamide isomerase</fullName>
        <ecNumber evidence="9">5.3.1.16</ecNumber>
    </recommendedName>
    <alternativeName>
        <fullName evidence="9">Phosphoribosylformimino-5-aminoimidazole carboxamide ribotide isomerase</fullName>
    </alternativeName>
</protein>
<dbReference type="Gene3D" id="3.20.20.70">
    <property type="entry name" value="Aldolase class I"/>
    <property type="match status" value="2"/>
</dbReference>
<dbReference type="InterPro" id="IPR023016">
    <property type="entry name" value="HisA/PriA"/>
</dbReference>
<evidence type="ECO:0000313" key="11">
    <source>
        <dbReference type="EMBL" id="MEE1975965.1"/>
    </source>
</evidence>
<sequence>MRIIPAIDIIEGKCVRLSKGDYDTKKIYNENPLEVAKEFEAHGIQYLHLVDLDGAKSKHIVNHKVLEQIASNTNLKIDFGGGLKTDDDLKIAFESGASQITGGSIAVKNREVFTGWIAKHGADKIILGADATDEKVAVSGWQEESKEELIPFIQNYQKKGITYVICTDISKDGMLQGPSFELYRKILESTNNYNLSVRAKSRTNEDLSTYPDSAGQRSLKGTSDLKLIASGGISTFEELPKLAEMGCEGTIIGKAIYENRIRLKQLEAFILNHG</sequence>
<comment type="pathway">
    <text evidence="3 9">Amino-acid biosynthesis; L-histidine biosynthesis; L-histidine from 5-phospho-alpha-D-ribose 1-diphosphate: step 4/9.</text>
</comment>
<keyword evidence="6 9" id="KW-0028">Amino-acid biosynthesis</keyword>
<dbReference type="InterPro" id="IPR011060">
    <property type="entry name" value="RibuloseP-bd_barrel"/>
</dbReference>
<dbReference type="EMBL" id="JAZDDG010000003">
    <property type="protein sequence ID" value="MEE1975965.1"/>
    <property type="molecule type" value="Genomic_DNA"/>
</dbReference>
<keyword evidence="12" id="KW-1185">Reference proteome</keyword>
<comment type="subcellular location">
    <subcellularLocation>
        <location evidence="2 9">Cytoplasm</location>
    </subcellularLocation>
</comment>
<evidence type="ECO:0000256" key="10">
    <source>
        <dbReference type="RuleBase" id="RU003657"/>
    </source>
</evidence>
<comment type="caution">
    <text evidence="11">The sequence shown here is derived from an EMBL/GenBank/DDBJ whole genome shotgun (WGS) entry which is preliminary data.</text>
</comment>
<dbReference type="PANTHER" id="PTHR43090">
    <property type="entry name" value="1-(5-PHOSPHORIBOSYL)-5-[(5-PHOSPHORIBOSYLAMINO)METHYLIDENEAMINO] IMIDAZOLE-4-CARBOXAMIDE ISOMERASE"/>
    <property type="match status" value="1"/>
</dbReference>
<evidence type="ECO:0000256" key="7">
    <source>
        <dbReference type="ARBA" id="ARBA00023102"/>
    </source>
</evidence>
<dbReference type="InterPro" id="IPR044524">
    <property type="entry name" value="Isoase_HisA-like"/>
</dbReference>
<evidence type="ECO:0000256" key="3">
    <source>
        <dbReference type="ARBA" id="ARBA00005133"/>
    </source>
</evidence>
<name>A0ABU7ISL3_9FLAO</name>
<evidence type="ECO:0000313" key="12">
    <source>
        <dbReference type="Proteomes" id="UP001356308"/>
    </source>
</evidence>
<evidence type="ECO:0000256" key="5">
    <source>
        <dbReference type="ARBA" id="ARBA00022490"/>
    </source>
</evidence>
<keyword evidence="7 9" id="KW-0368">Histidine biosynthesis</keyword>
<dbReference type="GO" id="GO:0016853">
    <property type="term" value="F:isomerase activity"/>
    <property type="evidence" value="ECO:0007669"/>
    <property type="project" value="UniProtKB-KW"/>
</dbReference>
<dbReference type="InterPro" id="IPR006062">
    <property type="entry name" value="His_biosynth"/>
</dbReference>
<proteinExistence type="inferred from homology"/>
<feature type="active site" description="Proton acceptor" evidence="9">
    <location>
        <position position="8"/>
    </location>
</feature>
<organism evidence="11 12">
    <name type="scientific">Maribacter cobaltidurans</name>
    <dbReference type="NCBI Taxonomy" id="1178778"/>
    <lineage>
        <taxon>Bacteria</taxon>
        <taxon>Pseudomonadati</taxon>
        <taxon>Bacteroidota</taxon>
        <taxon>Flavobacteriia</taxon>
        <taxon>Flavobacteriales</taxon>
        <taxon>Flavobacteriaceae</taxon>
        <taxon>Maribacter</taxon>
    </lineage>
</organism>
<dbReference type="InterPro" id="IPR013785">
    <property type="entry name" value="Aldolase_TIM"/>
</dbReference>
<dbReference type="HAMAP" id="MF_01014">
    <property type="entry name" value="HisA"/>
    <property type="match status" value="1"/>
</dbReference>
<dbReference type="EC" id="5.3.1.16" evidence="9"/>
<dbReference type="RefSeq" id="WP_272650895.1">
    <property type="nucleotide sequence ID" value="NZ_JAZDDG010000003.1"/>
</dbReference>
<comment type="catalytic activity">
    <reaction evidence="1 9">
        <text>1-(5-phospho-beta-D-ribosyl)-5-[(5-phospho-beta-D-ribosylamino)methylideneamino]imidazole-4-carboxamide = 5-[(5-phospho-1-deoxy-D-ribulos-1-ylimino)methylamino]-1-(5-phospho-beta-D-ribosyl)imidazole-4-carboxamide</text>
        <dbReference type="Rhea" id="RHEA:15469"/>
        <dbReference type="ChEBI" id="CHEBI:58435"/>
        <dbReference type="ChEBI" id="CHEBI:58525"/>
        <dbReference type="EC" id="5.3.1.16"/>
    </reaction>
</comment>
<evidence type="ECO:0000256" key="4">
    <source>
        <dbReference type="ARBA" id="ARBA00009667"/>
    </source>
</evidence>
<dbReference type="Pfam" id="PF00977">
    <property type="entry name" value="His_biosynth"/>
    <property type="match status" value="2"/>
</dbReference>
<comment type="similarity">
    <text evidence="4 9 10">Belongs to the HisA/HisF family.</text>
</comment>
<feature type="active site" description="Proton donor" evidence="9">
    <location>
        <position position="130"/>
    </location>
</feature>
<dbReference type="CDD" id="cd04732">
    <property type="entry name" value="HisA"/>
    <property type="match status" value="1"/>
</dbReference>
<accession>A0ABU7ISL3</accession>
<gene>
    <name evidence="9" type="primary">hisA</name>
    <name evidence="11" type="ORF">V1I91_07775</name>
</gene>
<reference evidence="11 12" key="1">
    <citation type="submission" date="2024-01" db="EMBL/GenBank/DDBJ databases">
        <title>Maribacter spp. originated from different algae showed divergent polysaccharides utilization ability.</title>
        <authorList>
            <person name="Wang H."/>
            <person name="Wu Y."/>
        </authorList>
    </citation>
    <scope>NUCLEOTIDE SEQUENCE [LARGE SCALE GENOMIC DNA]</scope>
    <source>
        <strain evidence="11 12">PR1</strain>
    </source>
</reference>